<name>A0A4Q2UA31_9HYPH</name>
<dbReference type="Proteomes" id="UP000290759">
    <property type="component" value="Unassembled WGS sequence"/>
</dbReference>
<dbReference type="Pfam" id="PF00211">
    <property type="entry name" value="Guanylate_cyc"/>
    <property type="match status" value="1"/>
</dbReference>
<dbReference type="EC" id="2.7.13.3" evidence="3"/>
<dbReference type="GO" id="GO:0016020">
    <property type="term" value="C:membrane"/>
    <property type="evidence" value="ECO:0007669"/>
    <property type="project" value="UniProtKB-SubCell"/>
</dbReference>
<dbReference type="SUPFAM" id="SSF55073">
    <property type="entry name" value="Nucleotide cyclase"/>
    <property type="match status" value="1"/>
</dbReference>
<dbReference type="InterPro" id="IPR001054">
    <property type="entry name" value="A/G_cyclase"/>
</dbReference>
<keyword evidence="9" id="KW-0597">Phosphoprotein</keyword>
<evidence type="ECO:0000256" key="5">
    <source>
        <dbReference type="ARBA" id="ARBA00022741"/>
    </source>
</evidence>
<dbReference type="Pfam" id="PF00072">
    <property type="entry name" value="Response_reg"/>
    <property type="match status" value="1"/>
</dbReference>
<feature type="domain" description="Guanylate cyclase" evidence="12">
    <location>
        <begin position="367"/>
        <end position="494"/>
    </location>
</feature>
<dbReference type="GO" id="GO:0004016">
    <property type="term" value="F:adenylate cyclase activity"/>
    <property type="evidence" value="ECO:0007669"/>
    <property type="project" value="UniProtKB-ARBA"/>
</dbReference>
<dbReference type="InterPro" id="IPR050401">
    <property type="entry name" value="Cyclic_nucleotide_synthase"/>
</dbReference>
<dbReference type="InterPro" id="IPR036097">
    <property type="entry name" value="HisK_dim/P_sf"/>
</dbReference>
<comment type="subcellular location">
    <subcellularLocation>
        <location evidence="2">Membrane</location>
    </subcellularLocation>
</comment>
<dbReference type="PANTHER" id="PTHR11920:SF335">
    <property type="entry name" value="GUANYLATE CYCLASE"/>
    <property type="match status" value="1"/>
</dbReference>
<dbReference type="SUPFAM" id="SSF52172">
    <property type="entry name" value="CheY-like"/>
    <property type="match status" value="1"/>
</dbReference>
<evidence type="ECO:0000313" key="14">
    <source>
        <dbReference type="Proteomes" id="UP000290759"/>
    </source>
</evidence>
<dbReference type="EMBL" id="QYBB01000011">
    <property type="protein sequence ID" value="RYC31745.1"/>
    <property type="molecule type" value="Genomic_DNA"/>
</dbReference>
<keyword evidence="4" id="KW-0812">Transmembrane</keyword>
<evidence type="ECO:0000256" key="6">
    <source>
        <dbReference type="ARBA" id="ARBA00022989"/>
    </source>
</evidence>
<dbReference type="AlphaFoldDB" id="A0A4Q2UA31"/>
<dbReference type="CDD" id="cd07302">
    <property type="entry name" value="CHD"/>
    <property type="match status" value="1"/>
</dbReference>
<proteinExistence type="inferred from homology"/>
<evidence type="ECO:0000256" key="9">
    <source>
        <dbReference type="PROSITE-ProRule" id="PRU00169"/>
    </source>
</evidence>
<dbReference type="PROSITE" id="PS50110">
    <property type="entry name" value="RESPONSE_REGULATORY"/>
    <property type="match status" value="1"/>
</dbReference>
<dbReference type="GO" id="GO:0009190">
    <property type="term" value="P:cyclic nucleotide biosynthetic process"/>
    <property type="evidence" value="ECO:0007669"/>
    <property type="project" value="InterPro"/>
</dbReference>
<keyword evidence="14" id="KW-1185">Reference proteome</keyword>
<keyword evidence="6" id="KW-1133">Transmembrane helix</keyword>
<dbReference type="PANTHER" id="PTHR11920">
    <property type="entry name" value="GUANYLYL CYCLASE"/>
    <property type="match status" value="1"/>
</dbReference>
<evidence type="ECO:0000256" key="2">
    <source>
        <dbReference type="ARBA" id="ARBA00004370"/>
    </source>
</evidence>
<accession>A0A4Q2UA31</accession>
<evidence type="ECO:0000259" key="11">
    <source>
        <dbReference type="PROSITE" id="PS50110"/>
    </source>
</evidence>
<dbReference type="SMART" id="SM00044">
    <property type="entry name" value="CYCc"/>
    <property type="match status" value="1"/>
</dbReference>
<dbReference type="CDD" id="cd00082">
    <property type="entry name" value="HisKA"/>
    <property type="match status" value="1"/>
</dbReference>
<keyword evidence="7" id="KW-0472">Membrane</keyword>
<dbReference type="InterPro" id="IPR018297">
    <property type="entry name" value="A/G_cyclase_CS"/>
</dbReference>
<feature type="modified residue" description="4-aspartylphosphate" evidence="9">
    <location>
        <position position="246"/>
    </location>
</feature>
<feature type="domain" description="Response regulatory" evidence="11">
    <location>
        <begin position="197"/>
        <end position="313"/>
    </location>
</feature>
<comment type="catalytic activity">
    <reaction evidence="1">
        <text>ATP + protein L-histidine = ADP + protein N-phospho-L-histidine.</text>
        <dbReference type="EC" id="2.7.13.3"/>
    </reaction>
</comment>
<dbReference type="SUPFAM" id="SSF47384">
    <property type="entry name" value="Homodimeric domain of signal transducing histidine kinase"/>
    <property type="match status" value="1"/>
</dbReference>
<sequence length="542" mass="57999">MSDPGGREIDGSDPAGEALPRLLAVFARAEFQAPVEAITGLAALLAEDWPDEASRADVGRLSAAAARLDAMVRSLFDPSATENLMEGRDAAAASSHLRHELRTPITAILGYGELLAEEIEGAAGAAQAGTLADMLDAARRLLAQIDAMVEFMRLAHQGRGEEAQRLLDHDSALHEPMEAIRSVLMEPAVTGPRALGRVLVVDDNASTLDLLSRRLRRDGHEVTSCDNGEGALELLEGTEFDLVLLDLLMPGVSGIEVLRRIKGAPETAALPVIIVSALDEIESAVHCIESGADDYLTKPINPVLLRARMTASLERKFLRDRDQATTQKLRTEQERSEGLLLNLLPRSVVERFRNGESVIADSFASATILFSDLVDFTQTTATLPPDVVLELLNGIFSRFDRLTAEHGLEKIKTIGDAYMAAGGLPEACRDHAARAAAMALRMPAAVAEASRAMGQDLRIRIGLHTGPVAAGIIGKDKFIYDVWGDTVNVASRMEAMSEAGRVHVTGETLAALGGRFGAEARAPIQVKGRGTMSTFFLDALPG</sequence>
<dbReference type="Gene3D" id="3.30.70.1230">
    <property type="entry name" value="Nucleotide cyclase"/>
    <property type="match status" value="1"/>
</dbReference>
<evidence type="ECO:0000256" key="7">
    <source>
        <dbReference type="ARBA" id="ARBA00023136"/>
    </source>
</evidence>
<dbReference type="SMART" id="SM00448">
    <property type="entry name" value="REC"/>
    <property type="match status" value="1"/>
</dbReference>
<dbReference type="GO" id="GO:0000166">
    <property type="term" value="F:nucleotide binding"/>
    <property type="evidence" value="ECO:0007669"/>
    <property type="project" value="UniProtKB-KW"/>
</dbReference>
<evidence type="ECO:0000256" key="4">
    <source>
        <dbReference type="ARBA" id="ARBA00022692"/>
    </source>
</evidence>
<dbReference type="Gene3D" id="3.40.50.2300">
    <property type="match status" value="1"/>
</dbReference>
<dbReference type="SMART" id="SM00388">
    <property type="entry name" value="HisKA"/>
    <property type="match status" value="2"/>
</dbReference>
<evidence type="ECO:0000313" key="13">
    <source>
        <dbReference type="EMBL" id="RYC31745.1"/>
    </source>
</evidence>
<protein>
    <recommendedName>
        <fullName evidence="3">histidine kinase</fullName>
        <ecNumber evidence="3">2.7.13.3</ecNumber>
    </recommendedName>
</protein>
<dbReference type="Pfam" id="PF00512">
    <property type="entry name" value="HisKA"/>
    <property type="match status" value="1"/>
</dbReference>
<dbReference type="GO" id="GO:0000155">
    <property type="term" value="F:phosphorelay sensor kinase activity"/>
    <property type="evidence" value="ECO:0007669"/>
    <property type="project" value="InterPro"/>
</dbReference>
<evidence type="ECO:0000259" key="12">
    <source>
        <dbReference type="PROSITE" id="PS50125"/>
    </source>
</evidence>
<gene>
    <name evidence="13" type="ORF">D3273_11430</name>
</gene>
<evidence type="ECO:0000256" key="8">
    <source>
        <dbReference type="ARBA" id="ARBA00023239"/>
    </source>
</evidence>
<comment type="caution">
    <text evidence="13">The sequence shown here is derived from an EMBL/GenBank/DDBJ whole genome shotgun (WGS) entry which is preliminary data.</text>
</comment>
<dbReference type="PROSITE" id="PS00452">
    <property type="entry name" value="GUANYLATE_CYCLASE_1"/>
    <property type="match status" value="1"/>
</dbReference>
<comment type="similarity">
    <text evidence="10">Belongs to the adenylyl cyclase class-4/guanylyl cyclase family.</text>
</comment>
<evidence type="ECO:0000256" key="10">
    <source>
        <dbReference type="RuleBase" id="RU000405"/>
    </source>
</evidence>
<organism evidence="13 14">
    <name type="scientific">Lichenibacterium minor</name>
    <dbReference type="NCBI Taxonomy" id="2316528"/>
    <lineage>
        <taxon>Bacteria</taxon>
        <taxon>Pseudomonadati</taxon>
        <taxon>Pseudomonadota</taxon>
        <taxon>Alphaproteobacteria</taxon>
        <taxon>Hyphomicrobiales</taxon>
        <taxon>Lichenihabitantaceae</taxon>
        <taxon>Lichenibacterium</taxon>
    </lineage>
</organism>
<dbReference type="InterPro" id="IPR003661">
    <property type="entry name" value="HisK_dim/P_dom"/>
</dbReference>
<keyword evidence="5" id="KW-0547">Nucleotide-binding</keyword>
<dbReference type="Gene3D" id="1.10.287.130">
    <property type="match status" value="1"/>
</dbReference>
<dbReference type="InterPro" id="IPR011006">
    <property type="entry name" value="CheY-like_superfamily"/>
</dbReference>
<evidence type="ECO:0000256" key="1">
    <source>
        <dbReference type="ARBA" id="ARBA00000085"/>
    </source>
</evidence>
<keyword evidence="8 10" id="KW-0456">Lyase</keyword>
<dbReference type="RefSeq" id="WP_129226611.1">
    <property type="nucleotide sequence ID" value="NZ_QYBB01000011.1"/>
</dbReference>
<dbReference type="PROSITE" id="PS50125">
    <property type="entry name" value="GUANYLATE_CYCLASE_2"/>
    <property type="match status" value="1"/>
</dbReference>
<dbReference type="InterPro" id="IPR001789">
    <property type="entry name" value="Sig_transdc_resp-reg_receiver"/>
</dbReference>
<reference evidence="13 14" key="1">
    <citation type="submission" date="2018-12" db="EMBL/GenBank/DDBJ databases">
        <authorList>
            <person name="Grouzdev D.S."/>
            <person name="Krutkina M.S."/>
        </authorList>
    </citation>
    <scope>NUCLEOTIDE SEQUENCE [LARGE SCALE GENOMIC DNA]</scope>
    <source>
        <strain evidence="13 14">RmlP026</strain>
    </source>
</reference>
<dbReference type="OrthoDB" id="315417at2"/>
<dbReference type="InterPro" id="IPR029787">
    <property type="entry name" value="Nucleotide_cyclase"/>
</dbReference>
<evidence type="ECO:0000256" key="3">
    <source>
        <dbReference type="ARBA" id="ARBA00012438"/>
    </source>
</evidence>
<reference evidence="13 14" key="2">
    <citation type="submission" date="2019-02" db="EMBL/GenBank/DDBJ databases">
        <title>'Lichenibacterium ramalinii' gen. nov. sp. nov., 'Lichenibacterium minor' gen. nov. sp. nov.</title>
        <authorList>
            <person name="Pankratov T."/>
        </authorList>
    </citation>
    <scope>NUCLEOTIDE SEQUENCE [LARGE SCALE GENOMIC DNA]</scope>
    <source>
        <strain evidence="13 14">RmlP026</strain>
    </source>
</reference>